<comment type="caution">
    <text evidence="1">The sequence shown here is derived from an EMBL/GenBank/DDBJ whole genome shotgun (WGS) entry which is preliminary data.</text>
</comment>
<keyword evidence="2" id="KW-1185">Reference proteome</keyword>
<dbReference type="RefSeq" id="WP_325931407.1">
    <property type="nucleotide sequence ID" value="NZ_JAMZOO010000001.1"/>
</dbReference>
<evidence type="ECO:0008006" key="3">
    <source>
        <dbReference type="Google" id="ProtNLM"/>
    </source>
</evidence>
<dbReference type="EMBL" id="JAMZOO010000001">
    <property type="protein sequence ID" value="MEB6856719.1"/>
    <property type="molecule type" value="Genomic_DNA"/>
</dbReference>
<organism evidence="1 2">
    <name type="scientific">Proteus cibi</name>
    <dbReference type="NCBI Taxonomy" id="2050966"/>
    <lineage>
        <taxon>Bacteria</taxon>
        <taxon>Pseudomonadati</taxon>
        <taxon>Pseudomonadota</taxon>
        <taxon>Gammaproteobacteria</taxon>
        <taxon>Enterobacterales</taxon>
        <taxon>Morganellaceae</taxon>
        <taxon>Proteus</taxon>
    </lineage>
</organism>
<name>A0ABU6ECB0_9GAMM</name>
<accession>A0ABU6ECB0</accession>
<sequence length="173" mass="20508">MNIKLIEYLHSIYPELPIDVSYMRGYSDDEIKKIERLYDIEVKDQLYDFLTSIGRCSGGLFGDDPLVFYQGQKTIRGDILFQIGSRQDLASIQRHDLLPQKPFFISVESYTQYFFLLTNSEFPNRVYQYDENEETVKATDWDLKNYLRHIINVYTRNYKIKAPFDECGELILI</sequence>
<gene>
    <name evidence="1" type="ORF">NA736_06700</name>
</gene>
<dbReference type="Proteomes" id="UP001332939">
    <property type="component" value="Unassembled WGS sequence"/>
</dbReference>
<reference evidence="1 2" key="1">
    <citation type="submission" date="2022-05" db="EMBL/GenBank/DDBJ databases">
        <title>Whole genome sequences of Escherichia coli of fish isolates collected from Assam, India.</title>
        <authorList>
            <person name="Sudha S."/>
            <person name="Muneeb K.H."/>
            <person name="Rakshit O."/>
            <person name="Mendem S.K."/>
            <person name="Raisen C."/>
            <person name="Holmes M.A."/>
            <person name="Shome B.R."/>
            <person name="Sivaraman G.K."/>
        </authorList>
    </citation>
    <scope>NUCLEOTIDE SEQUENCE [LARGE SCALE GENOMIC DNA]</scope>
    <source>
        <strain evidence="1 2">278</strain>
    </source>
</reference>
<evidence type="ECO:0000313" key="1">
    <source>
        <dbReference type="EMBL" id="MEB6856719.1"/>
    </source>
</evidence>
<dbReference type="SUPFAM" id="SSF160631">
    <property type="entry name" value="SMI1/KNR4-like"/>
    <property type="match status" value="1"/>
</dbReference>
<proteinExistence type="predicted"/>
<dbReference type="InterPro" id="IPR037883">
    <property type="entry name" value="Knr4/Smi1-like_sf"/>
</dbReference>
<evidence type="ECO:0000313" key="2">
    <source>
        <dbReference type="Proteomes" id="UP001332939"/>
    </source>
</evidence>
<protein>
    <recommendedName>
        <fullName evidence="3">SMI1/KNR4 family protein</fullName>
    </recommendedName>
</protein>